<keyword evidence="1" id="KW-0723">Serine/threonine-protein kinase</keyword>
<dbReference type="Pfam" id="PF13581">
    <property type="entry name" value="HATPase_c_2"/>
    <property type="match status" value="1"/>
</dbReference>
<dbReference type="CDD" id="cd16936">
    <property type="entry name" value="HATPase_RsbW-like"/>
    <property type="match status" value="1"/>
</dbReference>
<dbReference type="Gene3D" id="3.30.565.10">
    <property type="entry name" value="Histidine kinase-like ATPase, C-terminal domain"/>
    <property type="match status" value="1"/>
</dbReference>
<evidence type="ECO:0000313" key="3">
    <source>
        <dbReference type="EMBL" id="GAA4152884.1"/>
    </source>
</evidence>
<dbReference type="PANTHER" id="PTHR35526">
    <property type="entry name" value="ANTI-SIGMA-F FACTOR RSBW-RELATED"/>
    <property type="match status" value="1"/>
</dbReference>
<evidence type="ECO:0000313" key="4">
    <source>
        <dbReference type="Proteomes" id="UP001500266"/>
    </source>
</evidence>
<accession>A0ABP7ZC08</accession>
<organism evidence="3 4">
    <name type="scientific">Actinomadura keratinilytica</name>
    <dbReference type="NCBI Taxonomy" id="547461"/>
    <lineage>
        <taxon>Bacteria</taxon>
        <taxon>Bacillati</taxon>
        <taxon>Actinomycetota</taxon>
        <taxon>Actinomycetes</taxon>
        <taxon>Streptosporangiales</taxon>
        <taxon>Thermomonosporaceae</taxon>
        <taxon>Actinomadura</taxon>
    </lineage>
</organism>
<dbReference type="InterPro" id="IPR003594">
    <property type="entry name" value="HATPase_dom"/>
</dbReference>
<dbReference type="InterPro" id="IPR050267">
    <property type="entry name" value="Anti-sigma-factor_SerPK"/>
</dbReference>
<evidence type="ECO:0000259" key="2">
    <source>
        <dbReference type="Pfam" id="PF13581"/>
    </source>
</evidence>
<protein>
    <recommendedName>
        <fullName evidence="2">Histidine kinase/HSP90-like ATPase domain-containing protein</fullName>
    </recommendedName>
</protein>
<reference evidence="4" key="1">
    <citation type="journal article" date="2019" name="Int. J. Syst. Evol. Microbiol.">
        <title>The Global Catalogue of Microorganisms (GCM) 10K type strain sequencing project: providing services to taxonomists for standard genome sequencing and annotation.</title>
        <authorList>
            <consortium name="The Broad Institute Genomics Platform"/>
            <consortium name="The Broad Institute Genome Sequencing Center for Infectious Disease"/>
            <person name="Wu L."/>
            <person name="Ma J."/>
        </authorList>
    </citation>
    <scope>NUCLEOTIDE SEQUENCE [LARGE SCALE GENOMIC DNA]</scope>
    <source>
        <strain evidence="4">JCM 17316</strain>
    </source>
</reference>
<dbReference type="EMBL" id="BAABDO010000107">
    <property type="protein sequence ID" value="GAA4152884.1"/>
    <property type="molecule type" value="Genomic_DNA"/>
</dbReference>
<gene>
    <name evidence="3" type="ORF">GCM10022416_51460</name>
</gene>
<dbReference type="RefSeq" id="WP_345024192.1">
    <property type="nucleotide sequence ID" value="NZ_BAABDO010000107.1"/>
</dbReference>
<keyword evidence="1" id="KW-0418">Kinase</keyword>
<comment type="caution">
    <text evidence="3">The sequence shown here is derived from an EMBL/GenBank/DDBJ whole genome shotgun (WGS) entry which is preliminary data.</text>
</comment>
<dbReference type="PANTHER" id="PTHR35526:SF3">
    <property type="entry name" value="ANTI-SIGMA-F FACTOR RSBW"/>
    <property type="match status" value="1"/>
</dbReference>
<dbReference type="InterPro" id="IPR036890">
    <property type="entry name" value="HATPase_C_sf"/>
</dbReference>
<evidence type="ECO:0000256" key="1">
    <source>
        <dbReference type="ARBA" id="ARBA00022527"/>
    </source>
</evidence>
<dbReference type="Proteomes" id="UP001500266">
    <property type="component" value="Unassembled WGS sequence"/>
</dbReference>
<sequence length="168" mass="17821">MIARIPLWSEHPAALPTSDLWRARVWRLSSQHAERRARAVVRDALTRAGVSADTVADMELVVAELAANAVQHARSPYELRIIFAGVDSRAVWCEVADCDPSLGRIPELLSAAAVPEPDGDLDAVIASLTVGGRGLALVHGLTAGRCAVYPTTICSPPRPGKAIGFAPL</sequence>
<proteinExistence type="predicted"/>
<name>A0ABP7ZC08_9ACTN</name>
<keyword evidence="1" id="KW-0808">Transferase</keyword>
<keyword evidence="4" id="KW-1185">Reference proteome</keyword>
<feature type="domain" description="Histidine kinase/HSP90-like ATPase" evidence="2">
    <location>
        <begin position="34"/>
        <end position="142"/>
    </location>
</feature>